<evidence type="ECO:0000256" key="2">
    <source>
        <dbReference type="ARBA" id="ARBA00023015"/>
    </source>
</evidence>
<dbReference type="Proteomes" id="UP000001492">
    <property type="component" value="Chromosome 1"/>
</dbReference>
<dbReference type="HOGENOM" id="CLU_1040691_0_0_5"/>
<gene>
    <name evidence="6" type="ordered locus">Astex_2234</name>
</gene>
<protein>
    <submittedName>
        <fullName evidence="6">Transcriptional regulator, XRE family</fullName>
    </submittedName>
</protein>
<dbReference type="CDD" id="cd00093">
    <property type="entry name" value="HTH_XRE"/>
    <property type="match status" value="1"/>
</dbReference>
<dbReference type="InterPro" id="IPR013249">
    <property type="entry name" value="RNA_pol_sigma70_r4_t2"/>
</dbReference>
<dbReference type="Pfam" id="PF04542">
    <property type="entry name" value="Sigma70_r2"/>
    <property type="match status" value="1"/>
</dbReference>
<dbReference type="Gene3D" id="1.10.260.40">
    <property type="entry name" value="lambda repressor-like DNA-binding domains"/>
    <property type="match status" value="1"/>
</dbReference>
<dbReference type="PANTHER" id="PTHR43133">
    <property type="entry name" value="RNA POLYMERASE ECF-TYPE SIGMA FACTO"/>
    <property type="match status" value="1"/>
</dbReference>
<dbReference type="GO" id="GO:0003677">
    <property type="term" value="F:DNA binding"/>
    <property type="evidence" value="ECO:0007669"/>
    <property type="project" value="InterPro"/>
</dbReference>
<dbReference type="eggNOG" id="COG1595">
    <property type="taxonomic scope" value="Bacteria"/>
</dbReference>
<keyword evidence="2" id="KW-0805">Transcription regulation</keyword>
<dbReference type="PROSITE" id="PS50943">
    <property type="entry name" value="HTH_CROC1"/>
    <property type="match status" value="1"/>
</dbReference>
<dbReference type="InterPro" id="IPR001387">
    <property type="entry name" value="Cro/C1-type_HTH"/>
</dbReference>
<keyword evidence="4" id="KW-0804">Transcription</keyword>
<dbReference type="InterPro" id="IPR013324">
    <property type="entry name" value="RNA_pol_sigma_r3/r4-like"/>
</dbReference>
<dbReference type="SUPFAM" id="SSF88946">
    <property type="entry name" value="Sigma2 domain of RNA polymerase sigma factors"/>
    <property type="match status" value="1"/>
</dbReference>
<dbReference type="InterPro" id="IPR036388">
    <property type="entry name" value="WH-like_DNA-bd_sf"/>
</dbReference>
<dbReference type="AlphaFoldDB" id="E8RMD9"/>
<dbReference type="NCBIfam" id="TIGR02937">
    <property type="entry name" value="sigma70-ECF"/>
    <property type="match status" value="1"/>
</dbReference>
<dbReference type="Pfam" id="PF08281">
    <property type="entry name" value="Sigma70_r4_2"/>
    <property type="match status" value="1"/>
</dbReference>
<dbReference type="EMBL" id="CP002395">
    <property type="protein sequence ID" value="ADU13890.1"/>
    <property type="molecule type" value="Genomic_DNA"/>
</dbReference>
<dbReference type="InterPro" id="IPR010982">
    <property type="entry name" value="Lambda_DNA-bd_dom_sf"/>
</dbReference>
<dbReference type="GO" id="GO:0006352">
    <property type="term" value="P:DNA-templated transcription initiation"/>
    <property type="evidence" value="ECO:0007669"/>
    <property type="project" value="InterPro"/>
</dbReference>
<dbReference type="SUPFAM" id="SSF88659">
    <property type="entry name" value="Sigma3 and sigma4 domains of RNA polymerase sigma factors"/>
    <property type="match status" value="1"/>
</dbReference>
<keyword evidence="3" id="KW-0731">Sigma factor</keyword>
<keyword evidence="7" id="KW-1185">Reference proteome</keyword>
<dbReference type="PANTHER" id="PTHR43133:SF46">
    <property type="entry name" value="RNA POLYMERASE SIGMA-70 FACTOR ECF SUBFAMILY"/>
    <property type="match status" value="1"/>
</dbReference>
<dbReference type="Gene3D" id="1.10.10.10">
    <property type="entry name" value="Winged helix-like DNA-binding domain superfamily/Winged helix DNA-binding domain"/>
    <property type="match status" value="1"/>
</dbReference>
<dbReference type="STRING" id="573065.Astex_2234"/>
<evidence type="ECO:0000259" key="5">
    <source>
        <dbReference type="PROSITE" id="PS50943"/>
    </source>
</evidence>
<evidence type="ECO:0000313" key="7">
    <source>
        <dbReference type="Proteomes" id="UP000001492"/>
    </source>
</evidence>
<dbReference type="RefSeq" id="WP_013479718.1">
    <property type="nucleotide sequence ID" value="NC_014816.1"/>
</dbReference>
<reference evidence="7" key="1">
    <citation type="submission" date="2010-12" db="EMBL/GenBank/DDBJ databases">
        <title>Complete sequence of chromosome 1 of Asticcacaulis excentricus CB 48.</title>
        <authorList>
            <consortium name="US DOE Joint Genome Institute"/>
            <person name="Lucas S."/>
            <person name="Copeland A."/>
            <person name="Lapidus A."/>
            <person name="Cheng J.-F."/>
            <person name="Bruce D."/>
            <person name="Goodwin L."/>
            <person name="Pitluck S."/>
            <person name="Teshima H."/>
            <person name="Davenport K."/>
            <person name="Detter J.C."/>
            <person name="Han C."/>
            <person name="Tapia R."/>
            <person name="Land M."/>
            <person name="Hauser L."/>
            <person name="Jeffries C."/>
            <person name="Kyrpides N."/>
            <person name="Ivanova N."/>
            <person name="Ovchinnikova G."/>
            <person name="Brun Y.V."/>
            <person name="Woyke T."/>
        </authorList>
    </citation>
    <scope>NUCLEOTIDE SEQUENCE [LARGE SCALE GENOMIC DNA]</scope>
    <source>
        <strain evidence="7">ATCC 15261 / DSM 4724 / KCTC 12464 / NCIMB 9791 / VKM B-1370 / CB 48</strain>
    </source>
</reference>
<dbReference type="InterPro" id="IPR013325">
    <property type="entry name" value="RNA_pol_sigma_r2"/>
</dbReference>
<feature type="domain" description="HTH cro/C1-type" evidence="5">
    <location>
        <begin position="20"/>
        <end position="74"/>
    </location>
</feature>
<proteinExistence type="inferred from homology"/>
<dbReference type="GO" id="GO:0016987">
    <property type="term" value="F:sigma factor activity"/>
    <property type="evidence" value="ECO:0007669"/>
    <property type="project" value="UniProtKB-KW"/>
</dbReference>
<evidence type="ECO:0000256" key="1">
    <source>
        <dbReference type="ARBA" id="ARBA00010641"/>
    </source>
</evidence>
<dbReference type="Pfam" id="PF01381">
    <property type="entry name" value="HTH_3"/>
    <property type="match status" value="1"/>
</dbReference>
<sequence length="267" mass="29715">MNTGPHLSSLERTLSIGRNIRLFREQKRVTLSDMALGIGITSDRLKRIESGKLKPSASELLRVSRILERPVSDFFGGEGHLPPGVRPIDLWFSQSILPHARAYFGIAYSLTKHREAANDLVQDAYARVLAYEAWDTIEQPRAFVIRIILNLARSELRHQKVISFQGLPDNETLEFASGAPDGFETVSVRQQLARALDALKKLPATTRYVLSLRRLEGVPIKEIASRLGISVKGVDYHIARGSYLLAKAIEDDALAKGVPDQDDAPPR</sequence>
<evidence type="ECO:0000313" key="6">
    <source>
        <dbReference type="EMBL" id="ADU13890.1"/>
    </source>
</evidence>
<dbReference type="eggNOG" id="COG1476">
    <property type="taxonomic scope" value="Bacteria"/>
</dbReference>
<dbReference type="KEGG" id="aex:Astex_2234"/>
<comment type="similarity">
    <text evidence="1">Belongs to the sigma-70 factor family. ECF subfamily.</text>
</comment>
<evidence type="ECO:0000256" key="3">
    <source>
        <dbReference type="ARBA" id="ARBA00023082"/>
    </source>
</evidence>
<organism evidence="6 7">
    <name type="scientific">Asticcacaulis excentricus (strain ATCC 15261 / DSM 4724 / KCTC 12464 / NCIMB 9791 / VKM B-1370 / CB 48)</name>
    <dbReference type="NCBI Taxonomy" id="573065"/>
    <lineage>
        <taxon>Bacteria</taxon>
        <taxon>Pseudomonadati</taxon>
        <taxon>Pseudomonadota</taxon>
        <taxon>Alphaproteobacteria</taxon>
        <taxon>Caulobacterales</taxon>
        <taxon>Caulobacteraceae</taxon>
        <taxon>Asticcacaulis</taxon>
    </lineage>
</organism>
<dbReference type="InterPro" id="IPR039425">
    <property type="entry name" value="RNA_pol_sigma-70-like"/>
</dbReference>
<evidence type="ECO:0000256" key="4">
    <source>
        <dbReference type="ARBA" id="ARBA00023163"/>
    </source>
</evidence>
<dbReference type="SUPFAM" id="SSF47413">
    <property type="entry name" value="lambda repressor-like DNA-binding domains"/>
    <property type="match status" value="1"/>
</dbReference>
<dbReference type="Gene3D" id="1.10.1740.10">
    <property type="match status" value="1"/>
</dbReference>
<dbReference type="OrthoDB" id="7171504at2"/>
<name>E8RMD9_ASTEC</name>
<dbReference type="SMART" id="SM00530">
    <property type="entry name" value="HTH_XRE"/>
    <property type="match status" value="1"/>
</dbReference>
<dbReference type="InterPro" id="IPR014284">
    <property type="entry name" value="RNA_pol_sigma-70_dom"/>
</dbReference>
<accession>E8RMD9</accession>
<dbReference type="InterPro" id="IPR007627">
    <property type="entry name" value="RNA_pol_sigma70_r2"/>
</dbReference>